<dbReference type="InParanoid" id="A0A165B2D2"/>
<feature type="compositionally biased region" description="Polar residues" evidence="1">
    <location>
        <begin position="198"/>
        <end position="209"/>
    </location>
</feature>
<feature type="compositionally biased region" description="Acidic residues" evidence="1">
    <location>
        <begin position="57"/>
        <end position="72"/>
    </location>
</feature>
<feature type="compositionally biased region" description="Low complexity" evidence="1">
    <location>
        <begin position="453"/>
        <end position="473"/>
    </location>
</feature>
<proteinExistence type="predicted"/>
<organism evidence="2 3">
    <name type="scientific">Laetiporus sulphureus 93-53</name>
    <dbReference type="NCBI Taxonomy" id="1314785"/>
    <lineage>
        <taxon>Eukaryota</taxon>
        <taxon>Fungi</taxon>
        <taxon>Dikarya</taxon>
        <taxon>Basidiomycota</taxon>
        <taxon>Agaricomycotina</taxon>
        <taxon>Agaricomycetes</taxon>
        <taxon>Polyporales</taxon>
        <taxon>Laetiporus</taxon>
    </lineage>
</organism>
<evidence type="ECO:0000256" key="1">
    <source>
        <dbReference type="SAM" id="MobiDB-lite"/>
    </source>
</evidence>
<feature type="compositionally biased region" description="Low complexity" evidence="1">
    <location>
        <begin position="9"/>
        <end position="26"/>
    </location>
</feature>
<keyword evidence="3" id="KW-1185">Reference proteome</keyword>
<dbReference type="RefSeq" id="XP_040757836.1">
    <property type="nucleotide sequence ID" value="XM_040910272.1"/>
</dbReference>
<evidence type="ECO:0000313" key="2">
    <source>
        <dbReference type="EMBL" id="KZT00096.1"/>
    </source>
</evidence>
<gene>
    <name evidence="2" type="ORF">LAESUDRAFT_732601</name>
</gene>
<sequence>MALQPFPRTPASPARRPAAGPGRNSANFMSEPSQPIRTDSFTYARSHTRSSSPEVVEVPDSEEEVVEGEGDVEGGYRESYEDYVVPIPPETPPRTRRHGTPLPRAQSASSYVSRPSWGTNRSRPRAISPDVFDAVTERMTQQRRATPGVRGRPRARTSAAGQEEEDFEGMPRGRPLTRLASRVSPTKRAASVHGVPAISNSTTRRSQSAAAPRIAVPATRNQPQRGRPPAALSIAEAISQSLAATPHAATTYQPSFALPPGPPKRPRGRPRIHPLAPESQVVKRGPGRPRKHPLPLESAVVKKPVGRPRKHPLPMEGEVVKRSPGRPRKNPLPPTANDHHQRQATQDVEVVKRGPGRPRKSTLPGVGPELRGERPVAQVGEPVKRPRGRPRKISLPAVGSLRDGGERPAAQAEEPVKKPRGRPRKSAPAALPAAPVRMSLVPVNVYGRSASKPPARVASVASRRALSPSSVRPEQPSTAGPSAPSHPPRNRAYVLIDSSSAVRGPLPAARAERVCAEPECENRVPPRGKYRFASCRSCRARKVVARNVDVQQQALPAVATPMRAVEQPRVVERHGWTLLTENPEEEEEEEEEQLAAWRPSYLVLRPATPTHRVCSYIKPSQRTHRLRASIRMRAQRCEWLSSWVRVRVSDALHLQRCFHVVVSHVSVWPGGRGVDRVE</sequence>
<feature type="compositionally biased region" description="Polar residues" evidence="1">
    <location>
        <begin position="245"/>
        <end position="254"/>
    </location>
</feature>
<feature type="region of interest" description="Disordered" evidence="1">
    <location>
        <begin position="245"/>
        <end position="431"/>
    </location>
</feature>
<name>A0A165B2D2_9APHY</name>
<feature type="compositionally biased region" description="Polar residues" evidence="1">
    <location>
        <begin position="27"/>
        <end position="45"/>
    </location>
</feature>
<dbReference type="InterPro" id="IPR017956">
    <property type="entry name" value="AT_hook_DNA-bd_motif"/>
</dbReference>
<reference evidence="2 3" key="1">
    <citation type="journal article" date="2016" name="Mol. Biol. Evol.">
        <title>Comparative Genomics of Early-Diverging Mushroom-Forming Fungi Provides Insights into the Origins of Lignocellulose Decay Capabilities.</title>
        <authorList>
            <person name="Nagy L.G."/>
            <person name="Riley R."/>
            <person name="Tritt A."/>
            <person name="Adam C."/>
            <person name="Daum C."/>
            <person name="Floudas D."/>
            <person name="Sun H."/>
            <person name="Yadav J.S."/>
            <person name="Pangilinan J."/>
            <person name="Larsson K.H."/>
            <person name="Matsuura K."/>
            <person name="Barry K."/>
            <person name="Labutti K."/>
            <person name="Kuo R."/>
            <person name="Ohm R.A."/>
            <person name="Bhattacharya S.S."/>
            <person name="Shirouzu T."/>
            <person name="Yoshinaga Y."/>
            <person name="Martin F.M."/>
            <person name="Grigoriev I.V."/>
            <person name="Hibbett D.S."/>
        </authorList>
    </citation>
    <scope>NUCLEOTIDE SEQUENCE [LARGE SCALE GENOMIC DNA]</scope>
    <source>
        <strain evidence="2 3">93-53</strain>
    </source>
</reference>
<feature type="compositionally biased region" description="Polar residues" evidence="1">
    <location>
        <begin position="106"/>
        <end position="121"/>
    </location>
</feature>
<dbReference type="OrthoDB" id="308383at2759"/>
<dbReference type="GeneID" id="63827301"/>
<evidence type="ECO:0000313" key="3">
    <source>
        <dbReference type="Proteomes" id="UP000076871"/>
    </source>
</evidence>
<dbReference type="PRINTS" id="PR00929">
    <property type="entry name" value="ATHOOK"/>
</dbReference>
<dbReference type="Proteomes" id="UP000076871">
    <property type="component" value="Unassembled WGS sequence"/>
</dbReference>
<feature type="region of interest" description="Disordered" evidence="1">
    <location>
        <begin position="1"/>
        <end position="230"/>
    </location>
</feature>
<accession>A0A165B2D2</accession>
<protein>
    <submittedName>
        <fullName evidence="2">Uncharacterized protein</fullName>
    </submittedName>
</protein>
<dbReference type="EMBL" id="KV427697">
    <property type="protein sequence ID" value="KZT00096.1"/>
    <property type="molecule type" value="Genomic_DNA"/>
</dbReference>
<dbReference type="GO" id="GO:0003677">
    <property type="term" value="F:DNA binding"/>
    <property type="evidence" value="ECO:0007669"/>
    <property type="project" value="InterPro"/>
</dbReference>
<dbReference type="AlphaFoldDB" id="A0A165B2D2"/>
<dbReference type="SMART" id="SM00384">
    <property type="entry name" value="AT_hook"/>
    <property type="match status" value="7"/>
</dbReference>
<feature type="region of interest" description="Disordered" evidence="1">
    <location>
        <begin position="448"/>
        <end position="490"/>
    </location>
</feature>